<sequence>MSKRSSCFESSSRERSPIATPAAGADIFTPASRSARLPPQTVAMEEDPLDSRTSEVSRIVKG</sequence>
<organism evidence="2 3">
    <name type="scientific">Caligus rogercresseyi</name>
    <name type="common">Sea louse</name>
    <dbReference type="NCBI Taxonomy" id="217165"/>
    <lineage>
        <taxon>Eukaryota</taxon>
        <taxon>Metazoa</taxon>
        <taxon>Ecdysozoa</taxon>
        <taxon>Arthropoda</taxon>
        <taxon>Crustacea</taxon>
        <taxon>Multicrustacea</taxon>
        <taxon>Hexanauplia</taxon>
        <taxon>Copepoda</taxon>
        <taxon>Siphonostomatoida</taxon>
        <taxon>Caligidae</taxon>
        <taxon>Caligus</taxon>
    </lineage>
</organism>
<gene>
    <name evidence="2" type="ORF">FKW44_017580</name>
</gene>
<reference evidence="3" key="1">
    <citation type="submission" date="2021-01" db="EMBL/GenBank/DDBJ databases">
        <title>Caligus Genome Assembly.</title>
        <authorList>
            <person name="Gallardo-Escarate C."/>
        </authorList>
    </citation>
    <scope>NUCLEOTIDE SEQUENCE [LARGE SCALE GENOMIC DNA]</scope>
</reference>
<evidence type="ECO:0000256" key="1">
    <source>
        <dbReference type="SAM" id="MobiDB-lite"/>
    </source>
</evidence>
<feature type="compositionally biased region" description="Low complexity" evidence="1">
    <location>
        <begin position="1"/>
        <end position="10"/>
    </location>
</feature>
<dbReference type="EMBL" id="CP045901">
    <property type="protein sequence ID" value="QQP37348.1"/>
    <property type="molecule type" value="Genomic_DNA"/>
</dbReference>
<evidence type="ECO:0000313" key="3">
    <source>
        <dbReference type="Proteomes" id="UP000595437"/>
    </source>
</evidence>
<accession>A0A7T8GT57</accession>
<dbReference type="Proteomes" id="UP000595437">
    <property type="component" value="Chromosome 12"/>
</dbReference>
<dbReference type="AlphaFoldDB" id="A0A7T8GT57"/>
<name>A0A7T8GT57_CALRO</name>
<proteinExistence type="predicted"/>
<keyword evidence="3" id="KW-1185">Reference proteome</keyword>
<feature type="region of interest" description="Disordered" evidence="1">
    <location>
        <begin position="1"/>
        <end position="62"/>
    </location>
</feature>
<protein>
    <submittedName>
        <fullName evidence="2">Uncharacterized protein</fullName>
    </submittedName>
</protein>
<evidence type="ECO:0000313" key="2">
    <source>
        <dbReference type="EMBL" id="QQP37348.1"/>
    </source>
</evidence>